<dbReference type="Proteomes" id="UP001156694">
    <property type="component" value="Unassembled WGS sequence"/>
</dbReference>
<organism evidence="2 3">
    <name type="scientific">Amylibacter marinus</name>
    <dbReference type="NCBI Taxonomy" id="1475483"/>
    <lineage>
        <taxon>Bacteria</taxon>
        <taxon>Pseudomonadati</taxon>
        <taxon>Pseudomonadota</taxon>
        <taxon>Alphaproteobacteria</taxon>
        <taxon>Rhodobacterales</taxon>
        <taxon>Paracoccaceae</taxon>
        <taxon>Amylibacter</taxon>
    </lineage>
</organism>
<dbReference type="RefSeq" id="WP_284376483.1">
    <property type="nucleotide sequence ID" value="NZ_BSNN01000002.1"/>
</dbReference>
<accession>A0ABQ5VTW5</accession>
<evidence type="ECO:0000313" key="2">
    <source>
        <dbReference type="EMBL" id="GLQ34604.1"/>
    </source>
</evidence>
<protein>
    <submittedName>
        <fullName evidence="2">Uncharacterized protein</fullName>
    </submittedName>
</protein>
<dbReference type="EMBL" id="BSNN01000002">
    <property type="protein sequence ID" value="GLQ34604.1"/>
    <property type="molecule type" value="Genomic_DNA"/>
</dbReference>
<proteinExistence type="predicted"/>
<gene>
    <name evidence="2" type="ORF">GCM10007939_08870</name>
</gene>
<name>A0ABQ5VTW5_9RHOB</name>
<reference evidence="3" key="1">
    <citation type="journal article" date="2019" name="Int. J. Syst. Evol. Microbiol.">
        <title>The Global Catalogue of Microorganisms (GCM) 10K type strain sequencing project: providing services to taxonomists for standard genome sequencing and annotation.</title>
        <authorList>
            <consortium name="The Broad Institute Genomics Platform"/>
            <consortium name="The Broad Institute Genome Sequencing Center for Infectious Disease"/>
            <person name="Wu L."/>
            <person name="Ma J."/>
        </authorList>
    </citation>
    <scope>NUCLEOTIDE SEQUENCE [LARGE SCALE GENOMIC DNA]</scope>
    <source>
        <strain evidence="3">NBRC 110140</strain>
    </source>
</reference>
<feature type="region of interest" description="Disordered" evidence="1">
    <location>
        <begin position="261"/>
        <end position="296"/>
    </location>
</feature>
<evidence type="ECO:0000313" key="3">
    <source>
        <dbReference type="Proteomes" id="UP001156694"/>
    </source>
</evidence>
<comment type="caution">
    <text evidence="2">The sequence shown here is derived from an EMBL/GenBank/DDBJ whole genome shotgun (WGS) entry which is preliminary data.</text>
</comment>
<keyword evidence="3" id="KW-1185">Reference proteome</keyword>
<evidence type="ECO:0000256" key="1">
    <source>
        <dbReference type="SAM" id="MobiDB-lite"/>
    </source>
</evidence>
<sequence length="349" mass="38131">MTEQGNRILSVSYGSFSVSLEGFEDPFEILRDITEYFRAVLAADPSFGTLAISNADAFLKQLGTEVIQSDVDLSMDAESITVRPVATTELKPEDVLRPQAPAQMRTDVEHPITELESSALRPLELGPELEQPVMEPAQAEAFSTPSDENTVAITSQPTAPLTTEIQTETEDMINTADQALGLPLMIEEVASISTSIEQEETLAHAVGEPVKYRTDLVKTEARFHDAVANHDEMAFVGNSTVPSDAPKGPRKFRIIRNEYTAPLEAQPAETADTESVEPSAPEVGIPEASIEDQKSLRSANPFTRFFDKGETVSVPVQEDDEQEADDFVESFAKADDVRAAFRKLKAEIA</sequence>